<dbReference type="EMBL" id="CP071709">
    <property type="protein sequence ID" value="QVY62953.1"/>
    <property type="molecule type" value="Genomic_DNA"/>
</dbReference>
<gene>
    <name evidence="1" type="ORF">J1899_07890</name>
</gene>
<reference evidence="1 2" key="1">
    <citation type="submission" date="2021-03" db="EMBL/GenBank/DDBJ databases">
        <title>The first data on the complete genome of the tetrodotoxin-producing bacterium.</title>
        <authorList>
            <person name="Melnikova D.I."/>
            <person name="Nijland R."/>
            <person name="Magarlamov T.Y."/>
        </authorList>
    </citation>
    <scope>NUCLEOTIDE SEQUENCE [LARGE SCALE GENOMIC DNA]</scope>
    <source>
        <strain evidence="1 2">1839</strain>
    </source>
</reference>
<keyword evidence="2" id="KW-1185">Reference proteome</keyword>
<accession>A0ABX8FG24</accession>
<protein>
    <submittedName>
        <fullName evidence="1">Uncharacterized protein</fullName>
    </submittedName>
</protein>
<proteinExistence type="predicted"/>
<organism evidence="1 2">
    <name type="scientific">Cytobacillus gottheilii</name>
    <dbReference type="NCBI Taxonomy" id="859144"/>
    <lineage>
        <taxon>Bacteria</taxon>
        <taxon>Bacillati</taxon>
        <taxon>Bacillota</taxon>
        <taxon>Bacilli</taxon>
        <taxon>Bacillales</taxon>
        <taxon>Bacillaceae</taxon>
        <taxon>Cytobacillus</taxon>
    </lineage>
</organism>
<name>A0ABX8FG24_9BACI</name>
<dbReference type="RefSeq" id="WP_214478317.1">
    <property type="nucleotide sequence ID" value="NZ_CP071709.1"/>
</dbReference>
<evidence type="ECO:0000313" key="2">
    <source>
        <dbReference type="Proteomes" id="UP000679247"/>
    </source>
</evidence>
<evidence type="ECO:0000313" key="1">
    <source>
        <dbReference type="EMBL" id="QVY62953.1"/>
    </source>
</evidence>
<sequence>MTNVNEQFLVGDAADEALNDEGGNGGKGAKFSSLKSGTTYIVKLIGLKDYFQFYSYGIYNQVDSFCADKPSKKTPKGFPIDNLTPWDKAFRYHKDLSQEWTDAHSQEAQKYKPKSRFAMAFFDLTSGEVIAVDLSAKQHTTVKSAIEKYAKRKDKIAFELSKTGESTGTVVSLAPVIDMEEDLDDVQRANFEKAPAEIDMSQFFSAPYIADEKEQIEALVKAGFDISLIGLSLGAQADGGEPKYNF</sequence>
<dbReference type="Proteomes" id="UP000679247">
    <property type="component" value="Chromosome"/>
</dbReference>